<evidence type="ECO:0000256" key="1">
    <source>
        <dbReference type="ARBA" id="ARBA00022553"/>
    </source>
</evidence>
<dbReference type="InterPro" id="IPR001789">
    <property type="entry name" value="Sig_transdc_resp-reg_receiver"/>
</dbReference>
<dbReference type="PANTHER" id="PTHR44591:SF3">
    <property type="entry name" value="RESPONSE REGULATORY DOMAIN-CONTAINING PROTEIN"/>
    <property type="match status" value="1"/>
</dbReference>
<dbReference type="Pfam" id="PF00072">
    <property type="entry name" value="Response_reg"/>
    <property type="match status" value="1"/>
</dbReference>
<dbReference type="GO" id="GO:0032259">
    <property type="term" value="P:methylation"/>
    <property type="evidence" value="ECO:0007669"/>
    <property type="project" value="UniProtKB-KW"/>
</dbReference>
<name>A0A6M5YWS8_9BACT</name>
<reference evidence="5" key="1">
    <citation type="submission" date="2020-05" db="EMBL/GenBank/DDBJ databases">
        <title>Frigoriglobus tundricola gen. nov., sp. nov., a psychrotolerant cellulolytic planctomycete of the family Gemmataceae with two divergent copies of 16S rRNA gene.</title>
        <authorList>
            <person name="Kulichevskaya I.S."/>
            <person name="Ivanova A.A."/>
            <person name="Naumoff D.G."/>
            <person name="Beletsky A.V."/>
            <person name="Rijpstra W.I.C."/>
            <person name="Sinninghe Damste J.S."/>
            <person name="Mardanov A.V."/>
            <person name="Ravin N.V."/>
            <person name="Dedysh S.N."/>
        </authorList>
    </citation>
    <scope>NUCLEOTIDE SEQUENCE [LARGE SCALE GENOMIC DNA]</scope>
    <source>
        <strain evidence="5">PL17</strain>
    </source>
</reference>
<feature type="domain" description="Response regulatory" evidence="3">
    <location>
        <begin position="1"/>
        <end position="116"/>
    </location>
</feature>
<proteinExistence type="predicted"/>
<organism evidence="4 5">
    <name type="scientific">Frigoriglobus tundricola</name>
    <dbReference type="NCBI Taxonomy" id="2774151"/>
    <lineage>
        <taxon>Bacteria</taxon>
        <taxon>Pseudomonadati</taxon>
        <taxon>Planctomycetota</taxon>
        <taxon>Planctomycetia</taxon>
        <taxon>Gemmatales</taxon>
        <taxon>Gemmataceae</taxon>
        <taxon>Frigoriglobus</taxon>
    </lineage>
</organism>
<evidence type="ECO:0000256" key="2">
    <source>
        <dbReference type="PROSITE-ProRule" id="PRU00169"/>
    </source>
</evidence>
<gene>
    <name evidence="4" type="ORF">FTUN_5978</name>
</gene>
<keyword evidence="5" id="KW-1185">Reference proteome</keyword>
<dbReference type="InterPro" id="IPR050595">
    <property type="entry name" value="Bact_response_regulator"/>
</dbReference>
<dbReference type="InterPro" id="IPR011006">
    <property type="entry name" value="CheY-like_superfamily"/>
</dbReference>
<dbReference type="PROSITE" id="PS50110">
    <property type="entry name" value="RESPONSE_REGULATORY"/>
    <property type="match status" value="1"/>
</dbReference>
<evidence type="ECO:0000259" key="3">
    <source>
        <dbReference type="PROSITE" id="PS50110"/>
    </source>
</evidence>
<keyword evidence="4" id="KW-0489">Methyltransferase</keyword>
<dbReference type="Proteomes" id="UP000503447">
    <property type="component" value="Chromosome"/>
</dbReference>
<dbReference type="KEGG" id="ftj:FTUN_5978"/>
<dbReference type="SMART" id="SM00448">
    <property type="entry name" value="REC"/>
    <property type="match status" value="1"/>
</dbReference>
<keyword evidence="1 2" id="KW-0597">Phosphoprotein</keyword>
<dbReference type="GO" id="GO:0000160">
    <property type="term" value="P:phosphorelay signal transduction system"/>
    <property type="evidence" value="ECO:0007669"/>
    <property type="project" value="InterPro"/>
</dbReference>
<sequence>MLCIDDNHDVADSAVDLLRAVGFESLACYDGPTALIEAVSFLPGVCLIDLNMPGMDGDEVAIKLREQADGVPLVLVAVTAASNDRDSTRIRDAGFDMHFVKPVDPHQLVLVVDTLWRAWHRWVLKSSSR</sequence>
<dbReference type="AlphaFoldDB" id="A0A6M5YWS8"/>
<dbReference type="EMBL" id="CP053452">
    <property type="protein sequence ID" value="QJW98388.1"/>
    <property type="molecule type" value="Genomic_DNA"/>
</dbReference>
<dbReference type="Gene3D" id="3.40.50.2300">
    <property type="match status" value="1"/>
</dbReference>
<evidence type="ECO:0000313" key="5">
    <source>
        <dbReference type="Proteomes" id="UP000503447"/>
    </source>
</evidence>
<dbReference type="SUPFAM" id="SSF52172">
    <property type="entry name" value="CheY-like"/>
    <property type="match status" value="1"/>
</dbReference>
<accession>A0A6M5YWS8</accession>
<dbReference type="EC" id="2.1.1.80" evidence="4"/>
<evidence type="ECO:0000313" key="4">
    <source>
        <dbReference type="EMBL" id="QJW98388.1"/>
    </source>
</evidence>
<dbReference type="GO" id="GO:0008983">
    <property type="term" value="F:protein-glutamate O-methyltransferase activity"/>
    <property type="evidence" value="ECO:0007669"/>
    <property type="project" value="UniProtKB-EC"/>
</dbReference>
<dbReference type="PANTHER" id="PTHR44591">
    <property type="entry name" value="STRESS RESPONSE REGULATOR PROTEIN 1"/>
    <property type="match status" value="1"/>
</dbReference>
<protein>
    <submittedName>
        <fullName evidence="4">Chemotaxis protein methyltransferase CheR</fullName>
        <ecNumber evidence="4">2.1.1.80</ecNumber>
    </submittedName>
</protein>
<keyword evidence="4" id="KW-0808">Transferase</keyword>
<feature type="modified residue" description="4-aspartylphosphate" evidence="2">
    <location>
        <position position="49"/>
    </location>
</feature>